<accession>A0A976FII9</accession>
<organism evidence="8 9">
    <name type="scientific">Bremia lactucae</name>
    <name type="common">Lettuce downy mildew</name>
    <dbReference type="NCBI Taxonomy" id="4779"/>
    <lineage>
        <taxon>Eukaryota</taxon>
        <taxon>Sar</taxon>
        <taxon>Stramenopiles</taxon>
        <taxon>Oomycota</taxon>
        <taxon>Peronosporomycetes</taxon>
        <taxon>Peronosporales</taxon>
        <taxon>Peronosporaceae</taxon>
        <taxon>Bremia</taxon>
    </lineage>
</organism>
<feature type="domain" description="Oxidoreductase FAD/NAD(P)-binding" evidence="6">
    <location>
        <begin position="371"/>
        <end position="483"/>
    </location>
</feature>
<evidence type="ECO:0000259" key="7">
    <source>
        <dbReference type="Pfam" id="PF00667"/>
    </source>
</evidence>
<dbReference type="InterPro" id="IPR039261">
    <property type="entry name" value="FNR_nucleotide-bd"/>
</dbReference>
<dbReference type="PANTHER" id="PTHR19384:SF17">
    <property type="entry name" value="NADPH--CYTOCHROME P450 REDUCTASE"/>
    <property type="match status" value="1"/>
</dbReference>
<dbReference type="EC" id="1.6.2.4" evidence="5"/>
<dbReference type="Gene3D" id="2.40.30.10">
    <property type="entry name" value="Translation factors"/>
    <property type="match status" value="1"/>
</dbReference>
<dbReference type="SUPFAM" id="SSF52343">
    <property type="entry name" value="Ferredoxin reductase-like, C-terminal NADP-linked domain"/>
    <property type="match status" value="1"/>
</dbReference>
<dbReference type="GeneID" id="94353445"/>
<gene>
    <name evidence="8" type="ORF">CCR75_009735</name>
</gene>
<dbReference type="GO" id="GO:0010181">
    <property type="term" value="F:FMN binding"/>
    <property type="evidence" value="ECO:0007669"/>
    <property type="project" value="TreeGrafter"/>
</dbReference>
<name>A0A976FII9_BRELC</name>
<dbReference type="Pfam" id="PF00175">
    <property type="entry name" value="NAD_binding_1"/>
    <property type="match status" value="1"/>
</dbReference>
<dbReference type="InterPro" id="IPR001433">
    <property type="entry name" value="OxRdtase_FAD/NAD-bd"/>
</dbReference>
<feature type="domain" description="Sulfite reductase [NADPH] flavoprotein alpha-component-like FAD-binding" evidence="7">
    <location>
        <begin position="137"/>
        <end position="328"/>
    </location>
</feature>
<evidence type="ECO:0000256" key="5">
    <source>
        <dbReference type="ARBA" id="ARBA00023797"/>
    </source>
</evidence>
<dbReference type="KEGG" id="blac:94353445"/>
<dbReference type="InterPro" id="IPR023173">
    <property type="entry name" value="NADPH_Cyt_P450_Rdtase_alpha"/>
</dbReference>
<dbReference type="InterPro" id="IPR003097">
    <property type="entry name" value="CysJ-like_FAD-binding"/>
</dbReference>
<comment type="cofactor">
    <cofactor evidence="1">
        <name>FAD</name>
        <dbReference type="ChEBI" id="CHEBI:57692"/>
    </cofactor>
</comment>
<dbReference type="EMBL" id="SHOA02000013">
    <property type="protein sequence ID" value="TDH67179.1"/>
    <property type="molecule type" value="Genomic_DNA"/>
</dbReference>
<dbReference type="RefSeq" id="XP_067816678.1">
    <property type="nucleotide sequence ID" value="XM_067967774.1"/>
</dbReference>
<dbReference type="PRINTS" id="PR00371">
    <property type="entry name" value="FPNCR"/>
</dbReference>
<dbReference type="PRINTS" id="PR00410">
    <property type="entry name" value="PHEHYDRXLASE"/>
</dbReference>
<evidence type="ECO:0000313" key="8">
    <source>
        <dbReference type="EMBL" id="TDH67179.1"/>
    </source>
</evidence>
<dbReference type="OrthoDB" id="1688044at2759"/>
<evidence type="ECO:0000259" key="6">
    <source>
        <dbReference type="Pfam" id="PF00175"/>
    </source>
</evidence>
<dbReference type="Pfam" id="PF00667">
    <property type="entry name" value="FAD_binding_1"/>
    <property type="match status" value="1"/>
</dbReference>
<keyword evidence="3" id="KW-0274">FAD</keyword>
<dbReference type="AlphaFoldDB" id="A0A976FII9"/>
<dbReference type="SUPFAM" id="SSF63380">
    <property type="entry name" value="Riboflavin synthase domain-like"/>
    <property type="match status" value="1"/>
</dbReference>
<dbReference type="GO" id="GO:0050660">
    <property type="term" value="F:flavin adenine dinucleotide binding"/>
    <property type="evidence" value="ECO:0007669"/>
    <property type="project" value="TreeGrafter"/>
</dbReference>
<keyword evidence="2" id="KW-0285">Flavoprotein</keyword>
<proteinExistence type="predicted"/>
<evidence type="ECO:0000256" key="2">
    <source>
        <dbReference type="ARBA" id="ARBA00022630"/>
    </source>
</evidence>
<reference evidence="8 9" key="1">
    <citation type="journal article" date="2021" name="Genome Biol.">
        <title>AFLAP: assembly-free linkage analysis pipeline using k-mers from genome sequencing data.</title>
        <authorList>
            <person name="Fletcher K."/>
            <person name="Zhang L."/>
            <person name="Gil J."/>
            <person name="Han R."/>
            <person name="Cavanaugh K."/>
            <person name="Michelmore R."/>
        </authorList>
    </citation>
    <scope>NUCLEOTIDE SEQUENCE [LARGE SCALE GENOMIC DNA]</scope>
    <source>
        <strain evidence="8 9">SF5</strain>
    </source>
</reference>
<evidence type="ECO:0000256" key="4">
    <source>
        <dbReference type="ARBA" id="ARBA00023002"/>
    </source>
</evidence>
<evidence type="ECO:0000313" key="9">
    <source>
        <dbReference type="Proteomes" id="UP000294530"/>
    </source>
</evidence>
<sequence length="525" mass="59790">MSTLQVLRRGYCRAYFATMCIRRRYLRATLERKSQQKQRFLSSGMDAFMEFEREIALKRKNKEKLLEYEQSLKSQNQQKGPTSPAPKYNLLFYSIKNSEEISSKRQKLVIDEDRTVFKVTDNNVISAPHQTTDGTWRSVHQIDFGIRNEQQELVSSQASNVGVYVPNDQSLVNRMLDYLQVEDPEAVFVAEPIANAARNSQQQSSLLLQPLQLPPFSRIGTIRNALKWAFDLTSTPRPGFLRSLAAYALEKNDVAALMSPGIAAAIFETESQHQNLTVVDIFSHFSSIRLNFADFFQIVPRNATRYYSISSSRRLFPDTFSITLGLQKADTLPIPRCSSYLAMLKQGDVVRASFRPSSFVYPVHDHRLMMFISSGTGIAPFRAFLQDLKHEVDASVPKLRSAYLFYGCREASRDFLYGEELQSALNSKVLDQLHVEFSDESGHRKRYVQDALLDRSELVARHLLIDEGYIYICGSIAMGLAVRKAIITAIIQHSQFSKGAIATEADAKRFVMLKLEEKIIVTELW</sequence>
<dbReference type="Gene3D" id="1.20.990.10">
    <property type="entry name" value="NADPH-cytochrome p450 Reductase, Chain A, domain 3"/>
    <property type="match status" value="1"/>
</dbReference>
<dbReference type="Proteomes" id="UP000294530">
    <property type="component" value="Unassembled WGS sequence"/>
</dbReference>
<dbReference type="Gene3D" id="3.40.50.80">
    <property type="entry name" value="Nucleotide-binding domain of ferredoxin-NADP reductase (FNR) module"/>
    <property type="match status" value="1"/>
</dbReference>
<dbReference type="InterPro" id="IPR017938">
    <property type="entry name" value="Riboflavin_synthase-like_b-brl"/>
</dbReference>
<dbReference type="GO" id="GO:0003958">
    <property type="term" value="F:NADPH-hemoprotein reductase activity"/>
    <property type="evidence" value="ECO:0007669"/>
    <property type="project" value="UniProtKB-EC"/>
</dbReference>
<comment type="caution">
    <text evidence="8">The sequence shown here is derived from an EMBL/GenBank/DDBJ whole genome shotgun (WGS) entry which is preliminary data.</text>
</comment>
<dbReference type="GO" id="GO:0005829">
    <property type="term" value="C:cytosol"/>
    <property type="evidence" value="ECO:0007669"/>
    <property type="project" value="TreeGrafter"/>
</dbReference>
<dbReference type="PANTHER" id="PTHR19384">
    <property type="entry name" value="NITRIC OXIDE SYNTHASE-RELATED"/>
    <property type="match status" value="1"/>
</dbReference>
<evidence type="ECO:0000256" key="1">
    <source>
        <dbReference type="ARBA" id="ARBA00001974"/>
    </source>
</evidence>
<dbReference type="InterPro" id="IPR001709">
    <property type="entry name" value="Flavoprot_Pyr_Nucl_cyt_Rdtase"/>
</dbReference>
<keyword evidence="4" id="KW-0560">Oxidoreductase</keyword>
<protein>
    <recommendedName>
        <fullName evidence="5">NADPH--hemoprotein reductase</fullName>
        <ecNumber evidence="5">1.6.2.4</ecNumber>
    </recommendedName>
</protein>
<evidence type="ECO:0000256" key="3">
    <source>
        <dbReference type="ARBA" id="ARBA00022827"/>
    </source>
</evidence>
<keyword evidence="9" id="KW-1185">Reference proteome</keyword>